<dbReference type="PANTHER" id="PTHR33112">
    <property type="entry name" value="DOMAIN PROTEIN, PUTATIVE-RELATED"/>
    <property type="match status" value="1"/>
</dbReference>
<evidence type="ECO:0000313" key="3">
    <source>
        <dbReference type="EMBL" id="KAK7749117.1"/>
    </source>
</evidence>
<reference evidence="3 4" key="1">
    <citation type="submission" date="2024-02" db="EMBL/GenBank/DDBJ databases">
        <title>De novo assembly and annotation of 12 fungi associated with fruit tree decline syndrome in Ontario, Canada.</title>
        <authorList>
            <person name="Sulman M."/>
            <person name="Ellouze W."/>
            <person name="Ilyukhin E."/>
        </authorList>
    </citation>
    <scope>NUCLEOTIDE SEQUENCE [LARGE SCALE GENOMIC DNA]</scope>
    <source>
        <strain evidence="3 4">M11/M66-122</strain>
    </source>
</reference>
<dbReference type="InterPro" id="IPR010730">
    <property type="entry name" value="HET"/>
</dbReference>
<evidence type="ECO:0000313" key="4">
    <source>
        <dbReference type="Proteomes" id="UP001320420"/>
    </source>
</evidence>
<organism evidence="3 4">
    <name type="scientific">Diatrype stigma</name>
    <dbReference type="NCBI Taxonomy" id="117547"/>
    <lineage>
        <taxon>Eukaryota</taxon>
        <taxon>Fungi</taxon>
        <taxon>Dikarya</taxon>
        <taxon>Ascomycota</taxon>
        <taxon>Pezizomycotina</taxon>
        <taxon>Sordariomycetes</taxon>
        <taxon>Xylariomycetidae</taxon>
        <taxon>Xylariales</taxon>
        <taxon>Diatrypaceae</taxon>
        <taxon>Diatrype</taxon>
    </lineage>
</organism>
<evidence type="ECO:0000256" key="1">
    <source>
        <dbReference type="SAM" id="MobiDB-lite"/>
    </source>
</evidence>
<feature type="compositionally biased region" description="Polar residues" evidence="1">
    <location>
        <begin position="575"/>
        <end position="584"/>
    </location>
</feature>
<accession>A0AAN9YNQ8</accession>
<comment type="caution">
    <text evidence="3">The sequence shown here is derived from an EMBL/GenBank/DDBJ whole genome shotgun (WGS) entry which is preliminary data.</text>
</comment>
<dbReference type="AlphaFoldDB" id="A0AAN9YNQ8"/>
<gene>
    <name evidence="3" type="ORF">SLS62_008404</name>
</gene>
<feature type="compositionally biased region" description="Basic and acidic residues" evidence="1">
    <location>
        <begin position="635"/>
        <end position="645"/>
    </location>
</feature>
<keyword evidence="4" id="KW-1185">Reference proteome</keyword>
<dbReference type="Proteomes" id="UP001320420">
    <property type="component" value="Unassembled WGS sequence"/>
</dbReference>
<feature type="domain" description="Heterokaryon incompatibility" evidence="2">
    <location>
        <begin position="152"/>
        <end position="315"/>
    </location>
</feature>
<dbReference type="Pfam" id="PF06985">
    <property type="entry name" value="HET"/>
    <property type="match status" value="1"/>
</dbReference>
<sequence>MSYQLWHGDKINDNGLWCPVCLDLSYENFESSKIKESRLSGKASPHRLYKGALPAFDLWWRARRDFKHRAEQYNCGFCAALLQIIDVFWRGPADHFLLHRGARLETCIREHKNCGRESPLLPTRVLDLGDIGSDVAQPMKIVEMHPGTVGKYVALSYCWGDGNRFRATRSNISELLQGIDEEELPATIRDAIEVTRYLGLRYLWIDALCIIQDDMQDWIRESAQMATVYGEAYLTISASSVASSRMSFLHASRENGEYLFRLDNSKCYGGYNASEEATAQSQVLGVRRTVRSGFHQDPDRAIVDPGMCRAWMLQEYLLSPRVVSFSTDEVQWMCRTIRACECGNPEELDTPRLDTLQEKIKKVQEIGEQTKPGGNDGDDGDIGLAGSNLMIHCYNFWDDIVGAYCRRELTWVRDKLPALSGVAHEFARSIYEGRHSDMAPTRPSRYLAGLWEGDIHRGLCWVGANHPDCAPAEYCAPSWSWASVKGEVITSGRSPLNGIVLKAEVLEAACAVAHPDDPFGQVVPEGTHLRVRGPVVETKMKLTRRSPRWATEFPTPYGIISMDCGVETVDLGGNDATSEQQNATAGAPANMNNLEAPDLGSARTVRRRREQSAASADDDLERISSSGDSDFESDAGSKEAERPRKWRDISQWERDNLGKQFTVWLLHILDKEQEGGVEREVLAFGRPTGDPHEVYERIGIMRISPYQEQDNTAFDGYLQWPEQDEGLIRTITII</sequence>
<proteinExistence type="predicted"/>
<protein>
    <recommendedName>
        <fullName evidence="2">Heterokaryon incompatibility domain-containing protein</fullName>
    </recommendedName>
</protein>
<name>A0AAN9YNQ8_9PEZI</name>
<dbReference type="PANTHER" id="PTHR33112:SF16">
    <property type="entry name" value="HETEROKARYON INCOMPATIBILITY DOMAIN-CONTAINING PROTEIN"/>
    <property type="match status" value="1"/>
</dbReference>
<evidence type="ECO:0000259" key="2">
    <source>
        <dbReference type="Pfam" id="PF06985"/>
    </source>
</evidence>
<dbReference type="EMBL" id="JAKJXP020000078">
    <property type="protein sequence ID" value="KAK7749117.1"/>
    <property type="molecule type" value="Genomic_DNA"/>
</dbReference>
<feature type="region of interest" description="Disordered" evidence="1">
    <location>
        <begin position="571"/>
        <end position="645"/>
    </location>
</feature>